<dbReference type="PROSITE" id="PS50297">
    <property type="entry name" value="ANK_REP_REGION"/>
    <property type="match status" value="1"/>
</dbReference>
<dbReference type="AlphaFoldDB" id="A0A6A6H9S3"/>
<dbReference type="InterPro" id="IPR002110">
    <property type="entry name" value="Ankyrin_rpt"/>
</dbReference>
<sequence length="502" mass="56694">MTKDCKFFKGLTRVGDPVGPLCSAILAHADDQLKAALLRRSDALEERTFEGYNPLHLAVDWPEGIELLLKNGACSLFNQLDHWRGSVLDHAIKAGNAQSIMLLLDGGCLAVDERNLNWRNLLSLHQGDNASQAIKATIEVLVVRRRALHTYAQVHFSQSSTVFDEGPIRNGASVSRILKALHTARVALPKWISIYPVSEENFPLLTNESVYHNSSLTVEASELLWQKGFFDVNSVGSSGTSPLSIQCTKGRPDVVEWLISKGATLQAGPCSCHAHGSRRVSSFSALPHYLAVCFWQRTRYTFVEQPMIPGVQRQTRDLDWLGAELGQVSRDNCRCACSLSGCIPLLIALKGYRHSSMLTDAIIRLRGHYIMRAASQLQIEVIRYITFDVSRLTHTCCSVDEQCGRLYLPVEEDDVEEICEEERFLIAEFEDVMLEVERLYLQIDDSLPDFLHRQWKEVVMKTWPKTDDDDINKALSSHPHLRKPTSSWRVNYWLRLFSLGDE</sequence>
<keyword evidence="3" id="KW-1185">Reference proteome</keyword>
<protein>
    <submittedName>
        <fullName evidence="2">Uncharacterized protein</fullName>
    </submittedName>
</protein>
<organism evidence="2 3">
    <name type="scientific">Viridothelium virens</name>
    <name type="common">Speckled blister lichen</name>
    <name type="synonym">Trypethelium virens</name>
    <dbReference type="NCBI Taxonomy" id="1048519"/>
    <lineage>
        <taxon>Eukaryota</taxon>
        <taxon>Fungi</taxon>
        <taxon>Dikarya</taxon>
        <taxon>Ascomycota</taxon>
        <taxon>Pezizomycotina</taxon>
        <taxon>Dothideomycetes</taxon>
        <taxon>Dothideomycetes incertae sedis</taxon>
        <taxon>Trypetheliales</taxon>
        <taxon>Trypetheliaceae</taxon>
        <taxon>Viridothelium</taxon>
    </lineage>
</organism>
<feature type="repeat" description="ANK" evidence="1">
    <location>
        <begin position="238"/>
        <end position="267"/>
    </location>
</feature>
<dbReference type="SUPFAM" id="SSF48403">
    <property type="entry name" value="Ankyrin repeat"/>
    <property type="match status" value="1"/>
</dbReference>
<dbReference type="PROSITE" id="PS50088">
    <property type="entry name" value="ANK_REPEAT"/>
    <property type="match status" value="1"/>
</dbReference>
<dbReference type="SMART" id="SM00248">
    <property type="entry name" value="ANK"/>
    <property type="match status" value="3"/>
</dbReference>
<evidence type="ECO:0000256" key="1">
    <source>
        <dbReference type="PROSITE-ProRule" id="PRU00023"/>
    </source>
</evidence>
<reference evidence="2" key="1">
    <citation type="journal article" date="2020" name="Stud. Mycol.">
        <title>101 Dothideomycetes genomes: a test case for predicting lifestyles and emergence of pathogens.</title>
        <authorList>
            <person name="Haridas S."/>
            <person name="Albert R."/>
            <person name="Binder M."/>
            <person name="Bloem J."/>
            <person name="Labutti K."/>
            <person name="Salamov A."/>
            <person name="Andreopoulos B."/>
            <person name="Baker S."/>
            <person name="Barry K."/>
            <person name="Bills G."/>
            <person name="Bluhm B."/>
            <person name="Cannon C."/>
            <person name="Castanera R."/>
            <person name="Culley D."/>
            <person name="Daum C."/>
            <person name="Ezra D."/>
            <person name="Gonzalez J."/>
            <person name="Henrissat B."/>
            <person name="Kuo A."/>
            <person name="Liang C."/>
            <person name="Lipzen A."/>
            <person name="Lutzoni F."/>
            <person name="Magnuson J."/>
            <person name="Mondo S."/>
            <person name="Nolan M."/>
            <person name="Ohm R."/>
            <person name="Pangilinan J."/>
            <person name="Park H.-J."/>
            <person name="Ramirez L."/>
            <person name="Alfaro M."/>
            <person name="Sun H."/>
            <person name="Tritt A."/>
            <person name="Yoshinaga Y."/>
            <person name="Zwiers L.-H."/>
            <person name="Turgeon B."/>
            <person name="Goodwin S."/>
            <person name="Spatafora J."/>
            <person name="Crous P."/>
            <person name="Grigoriev I."/>
        </authorList>
    </citation>
    <scope>NUCLEOTIDE SEQUENCE</scope>
    <source>
        <strain evidence="2">Tuck. ex Michener</strain>
    </source>
</reference>
<dbReference type="EMBL" id="ML991797">
    <property type="protein sequence ID" value="KAF2234609.1"/>
    <property type="molecule type" value="Genomic_DNA"/>
</dbReference>
<gene>
    <name evidence="2" type="ORF">EV356DRAFT_146990</name>
</gene>
<proteinExistence type="predicted"/>
<keyword evidence="1" id="KW-0040">ANK repeat</keyword>
<evidence type="ECO:0000313" key="2">
    <source>
        <dbReference type="EMBL" id="KAF2234609.1"/>
    </source>
</evidence>
<accession>A0A6A6H9S3</accession>
<dbReference type="Gene3D" id="1.25.40.20">
    <property type="entry name" value="Ankyrin repeat-containing domain"/>
    <property type="match status" value="2"/>
</dbReference>
<dbReference type="OrthoDB" id="3695171at2759"/>
<evidence type="ECO:0000313" key="3">
    <source>
        <dbReference type="Proteomes" id="UP000800092"/>
    </source>
</evidence>
<name>A0A6A6H9S3_VIRVR</name>
<dbReference type="InterPro" id="IPR036770">
    <property type="entry name" value="Ankyrin_rpt-contain_sf"/>
</dbReference>
<dbReference type="Proteomes" id="UP000800092">
    <property type="component" value="Unassembled WGS sequence"/>
</dbReference>